<dbReference type="InterPro" id="IPR023365">
    <property type="entry name" value="Sortase_dom-sf"/>
</dbReference>
<sequence length="223" mass="24802">MIKRLVPFLFILAGILVLLYPTLADRYESYRQQQILQAWETNLSQLDMPEPEMPPISSPPPAVQPDAVNVEPAVAKTTNPLGDAPVEGILSIEAIDLRLPIITDATPAHLKLSVASMLHTGKPGAVGNYAIAGHRNRTFGKNFNRLDEVKIGDVIAVETDNGTYHYVVETKQYVLPTQVEVLESNDRDREITLITCHPMKNPTHRLIVKGKIQEESTNSYSQR</sequence>
<dbReference type="EMBL" id="JBHMDO010000009">
    <property type="protein sequence ID" value="MFB9325145.1"/>
    <property type="molecule type" value="Genomic_DNA"/>
</dbReference>
<dbReference type="CDD" id="cd06166">
    <property type="entry name" value="Sortase_D_2"/>
    <property type="match status" value="1"/>
</dbReference>
<dbReference type="Proteomes" id="UP001589747">
    <property type="component" value="Unassembled WGS sequence"/>
</dbReference>
<name>A0ABV5KIV0_9BACL</name>
<dbReference type="RefSeq" id="WP_377490418.1">
    <property type="nucleotide sequence ID" value="NZ_JBHMDO010000009.1"/>
</dbReference>
<evidence type="ECO:0000256" key="1">
    <source>
        <dbReference type="ARBA" id="ARBA00022801"/>
    </source>
</evidence>
<keyword evidence="1" id="KW-0378">Hydrolase</keyword>
<proteinExistence type="predicted"/>
<comment type="caution">
    <text evidence="2">The sequence shown here is derived from an EMBL/GenBank/DDBJ whole genome shotgun (WGS) entry which is preliminary data.</text>
</comment>
<organism evidence="2 3">
    <name type="scientific">Paenibacillus aurantiacus</name>
    <dbReference type="NCBI Taxonomy" id="1936118"/>
    <lineage>
        <taxon>Bacteria</taxon>
        <taxon>Bacillati</taxon>
        <taxon>Bacillota</taxon>
        <taxon>Bacilli</taxon>
        <taxon>Bacillales</taxon>
        <taxon>Paenibacillaceae</taxon>
        <taxon>Paenibacillus</taxon>
    </lineage>
</organism>
<dbReference type="InterPro" id="IPR042000">
    <property type="entry name" value="Sortase_D_2"/>
</dbReference>
<dbReference type="Gene3D" id="2.40.260.10">
    <property type="entry name" value="Sortase"/>
    <property type="match status" value="1"/>
</dbReference>
<protein>
    <submittedName>
        <fullName evidence="2">Class D sortase</fullName>
    </submittedName>
</protein>
<dbReference type="SUPFAM" id="SSF63817">
    <property type="entry name" value="Sortase"/>
    <property type="match status" value="1"/>
</dbReference>
<keyword evidence="3" id="KW-1185">Reference proteome</keyword>
<evidence type="ECO:0000313" key="3">
    <source>
        <dbReference type="Proteomes" id="UP001589747"/>
    </source>
</evidence>
<accession>A0ABV5KIV0</accession>
<dbReference type="NCBIfam" id="TIGR01076">
    <property type="entry name" value="sortase_fam"/>
    <property type="match status" value="1"/>
</dbReference>
<dbReference type="InterPro" id="IPR005754">
    <property type="entry name" value="Sortase"/>
</dbReference>
<gene>
    <name evidence="2" type="ORF">ACFFSY_04340</name>
</gene>
<dbReference type="Pfam" id="PF04203">
    <property type="entry name" value="Sortase"/>
    <property type="match status" value="1"/>
</dbReference>
<evidence type="ECO:0000313" key="2">
    <source>
        <dbReference type="EMBL" id="MFB9325145.1"/>
    </source>
</evidence>
<reference evidence="2 3" key="1">
    <citation type="submission" date="2024-09" db="EMBL/GenBank/DDBJ databases">
        <authorList>
            <person name="Sun Q."/>
            <person name="Mori K."/>
        </authorList>
    </citation>
    <scope>NUCLEOTIDE SEQUENCE [LARGE SCALE GENOMIC DNA]</scope>
    <source>
        <strain evidence="2 3">TISTR 2452</strain>
    </source>
</reference>